<dbReference type="AlphaFoldDB" id="A0A2M9CFS1"/>
<gene>
    <name evidence="1" type="ORF">CLV46_0243</name>
</gene>
<keyword evidence="2" id="KW-1185">Reference proteome</keyword>
<dbReference type="SUPFAM" id="SSF53335">
    <property type="entry name" value="S-adenosyl-L-methionine-dependent methyltransferases"/>
    <property type="match status" value="1"/>
</dbReference>
<dbReference type="GO" id="GO:0008168">
    <property type="term" value="F:methyltransferase activity"/>
    <property type="evidence" value="ECO:0007669"/>
    <property type="project" value="UniProtKB-KW"/>
</dbReference>
<comment type="caution">
    <text evidence="1">The sequence shown here is derived from an EMBL/GenBank/DDBJ whole genome shotgun (WGS) entry which is preliminary data.</text>
</comment>
<protein>
    <submittedName>
        <fullName evidence="1">Methyltransferase family protein</fullName>
    </submittedName>
</protein>
<organism evidence="1 2">
    <name type="scientific">Diaminobutyricimonas aerilata</name>
    <dbReference type="NCBI Taxonomy" id="1162967"/>
    <lineage>
        <taxon>Bacteria</taxon>
        <taxon>Bacillati</taxon>
        <taxon>Actinomycetota</taxon>
        <taxon>Actinomycetes</taxon>
        <taxon>Micrococcales</taxon>
        <taxon>Microbacteriaceae</taxon>
        <taxon>Diaminobutyricimonas</taxon>
    </lineage>
</organism>
<dbReference type="Gene3D" id="3.40.50.150">
    <property type="entry name" value="Vaccinia Virus protein VP39"/>
    <property type="match status" value="1"/>
</dbReference>
<dbReference type="InterPro" id="IPR029063">
    <property type="entry name" value="SAM-dependent_MTases_sf"/>
</dbReference>
<keyword evidence="1" id="KW-0808">Transferase</keyword>
<dbReference type="Proteomes" id="UP000228758">
    <property type="component" value="Unassembled WGS sequence"/>
</dbReference>
<dbReference type="Pfam" id="PF13489">
    <property type="entry name" value="Methyltransf_23"/>
    <property type="match status" value="1"/>
</dbReference>
<keyword evidence="1" id="KW-0489">Methyltransferase</keyword>
<evidence type="ECO:0000313" key="2">
    <source>
        <dbReference type="Proteomes" id="UP000228758"/>
    </source>
</evidence>
<reference evidence="1 2" key="1">
    <citation type="submission" date="2017-11" db="EMBL/GenBank/DDBJ databases">
        <title>Genomic Encyclopedia of Archaeal and Bacterial Type Strains, Phase II (KMG-II): From Individual Species to Whole Genera.</title>
        <authorList>
            <person name="Goeker M."/>
        </authorList>
    </citation>
    <scope>NUCLEOTIDE SEQUENCE [LARGE SCALE GENOMIC DNA]</scope>
    <source>
        <strain evidence="1 2">DSM 27393</strain>
    </source>
</reference>
<dbReference type="CDD" id="cd02440">
    <property type="entry name" value="AdoMet_MTases"/>
    <property type="match status" value="1"/>
</dbReference>
<dbReference type="EMBL" id="PGFF01000001">
    <property type="protein sequence ID" value="PJJ70718.1"/>
    <property type="molecule type" value="Genomic_DNA"/>
</dbReference>
<proteinExistence type="predicted"/>
<accession>A0A2M9CFS1</accession>
<sequence>MAPSGVNRIRVAAGPYAGVMGLLAALGRFNAAHPWSHNDAYAGFVLRHARAVRRGGGDTAVDVGCGTGNMVERLARVFPRVIGIEPDAPTAAIAARRFRGSPVVEIEHRAFGAEPRRGCDFIVFVASLHHMPLEPSLIAARDALRPGGRIVIVGVARESRGDTVRSLVSLALNPLVGLVRHPARVEHPPPHMLAPAVDAVESFEEIRAVAERVLPGIRMPRRLFWRYTASWVAPAR</sequence>
<name>A0A2M9CFS1_9MICO</name>
<dbReference type="PANTHER" id="PTHR43861">
    <property type="entry name" value="TRANS-ACONITATE 2-METHYLTRANSFERASE-RELATED"/>
    <property type="match status" value="1"/>
</dbReference>
<dbReference type="GO" id="GO:0032259">
    <property type="term" value="P:methylation"/>
    <property type="evidence" value="ECO:0007669"/>
    <property type="project" value="UniProtKB-KW"/>
</dbReference>
<evidence type="ECO:0000313" key="1">
    <source>
        <dbReference type="EMBL" id="PJJ70718.1"/>
    </source>
</evidence>